<reference evidence="1" key="1">
    <citation type="submission" date="2021-03" db="EMBL/GenBank/DDBJ databases">
        <title>Genomic Encyclopedia of Type Strains, Phase IV (KMG-IV): sequencing the most valuable type-strain genomes for metagenomic binning, comparative biology and taxonomic classification.</title>
        <authorList>
            <person name="Goeker M."/>
        </authorList>
    </citation>
    <scope>NUCLEOTIDE SEQUENCE</scope>
    <source>
        <strain evidence="1">DSM 23564</strain>
    </source>
</reference>
<dbReference type="RefSeq" id="WP_209482531.1">
    <property type="nucleotide sequence ID" value="NZ_JAGGKQ010000001.1"/>
</dbReference>
<keyword evidence="2" id="KW-1185">Reference proteome</keyword>
<comment type="caution">
    <text evidence="1">The sequence shown here is derived from an EMBL/GenBank/DDBJ whole genome shotgun (WGS) entry which is preliminary data.</text>
</comment>
<dbReference type="EMBL" id="JAGGKQ010000001">
    <property type="protein sequence ID" value="MBP1921151.1"/>
    <property type="molecule type" value="Genomic_DNA"/>
</dbReference>
<sequence>MAARPPGGGGSSEPEAIEFGIAALDARIEEADVSFPATGEEIVEALGDPAVPYDAKGRTIQLAEAVDRLPQSEFENETELLDALYPVFDEARRNSGGFLDDLRDALPF</sequence>
<name>A0A8T4GCE3_9EURY</name>
<organism evidence="1 2">
    <name type="scientific">Halorubrum alkaliphilum</name>
    <dbReference type="NCBI Taxonomy" id="261290"/>
    <lineage>
        <taxon>Archaea</taxon>
        <taxon>Methanobacteriati</taxon>
        <taxon>Methanobacteriota</taxon>
        <taxon>Stenosarchaea group</taxon>
        <taxon>Halobacteria</taxon>
        <taxon>Halobacteriales</taxon>
        <taxon>Haloferacaceae</taxon>
        <taxon>Halorubrum</taxon>
    </lineage>
</organism>
<protein>
    <submittedName>
        <fullName evidence="1">Uncharacterized protein</fullName>
    </submittedName>
</protein>
<evidence type="ECO:0000313" key="1">
    <source>
        <dbReference type="EMBL" id="MBP1921151.1"/>
    </source>
</evidence>
<gene>
    <name evidence="1" type="ORF">J2751_000134</name>
</gene>
<accession>A0A8T4GCE3</accession>
<evidence type="ECO:0000313" key="2">
    <source>
        <dbReference type="Proteomes" id="UP000823588"/>
    </source>
</evidence>
<proteinExistence type="predicted"/>
<dbReference type="AlphaFoldDB" id="A0A8T4GCE3"/>
<dbReference type="OrthoDB" id="317711at2157"/>
<dbReference type="Proteomes" id="UP000823588">
    <property type="component" value="Unassembled WGS sequence"/>
</dbReference>